<keyword evidence="2" id="KW-1185">Reference proteome</keyword>
<name>A0ABU6YJ06_9FABA</name>
<accession>A0ABU6YJ06</accession>
<dbReference type="EMBL" id="JASCZI010242210">
    <property type="protein sequence ID" value="MED6210139.1"/>
    <property type="molecule type" value="Genomic_DNA"/>
</dbReference>
<reference evidence="1 2" key="1">
    <citation type="journal article" date="2023" name="Plants (Basel)">
        <title>Bridging the Gap: Combining Genomics and Transcriptomics Approaches to Understand Stylosanthes scabra, an Orphan Legume from the Brazilian Caatinga.</title>
        <authorList>
            <person name="Ferreira-Neto J.R.C."/>
            <person name="da Silva M.D."/>
            <person name="Binneck E."/>
            <person name="de Melo N.F."/>
            <person name="da Silva R.H."/>
            <person name="de Melo A.L.T.M."/>
            <person name="Pandolfi V."/>
            <person name="Bustamante F.O."/>
            <person name="Brasileiro-Vidal A.C."/>
            <person name="Benko-Iseppon A.M."/>
        </authorList>
    </citation>
    <scope>NUCLEOTIDE SEQUENCE [LARGE SCALE GENOMIC DNA]</scope>
    <source>
        <tissue evidence="1">Leaves</tissue>
    </source>
</reference>
<proteinExistence type="predicted"/>
<dbReference type="Proteomes" id="UP001341840">
    <property type="component" value="Unassembled WGS sequence"/>
</dbReference>
<comment type="caution">
    <text evidence="1">The sequence shown here is derived from an EMBL/GenBank/DDBJ whole genome shotgun (WGS) entry which is preliminary data.</text>
</comment>
<sequence length="107" mass="12004">MAASWRYGEAQHPFFRVQKTASSSLTNQKSPLSLPLGSALHCCRKNHRRRVKHHPYGSTSFFSVFPLPFSLVAAARPHFPLGHSIKNHRICTASISSTKLESIKKSF</sequence>
<organism evidence="1 2">
    <name type="scientific">Stylosanthes scabra</name>
    <dbReference type="NCBI Taxonomy" id="79078"/>
    <lineage>
        <taxon>Eukaryota</taxon>
        <taxon>Viridiplantae</taxon>
        <taxon>Streptophyta</taxon>
        <taxon>Embryophyta</taxon>
        <taxon>Tracheophyta</taxon>
        <taxon>Spermatophyta</taxon>
        <taxon>Magnoliopsida</taxon>
        <taxon>eudicotyledons</taxon>
        <taxon>Gunneridae</taxon>
        <taxon>Pentapetalae</taxon>
        <taxon>rosids</taxon>
        <taxon>fabids</taxon>
        <taxon>Fabales</taxon>
        <taxon>Fabaceae</taxon>
        <taxon>Papilionoideae</taxon>
        <taxon>50 kb inversion clade</taxon>
        <taxon>dalbergioids sensu lato</taxon>
        <taxon>Dalbergieae</taxon>
        <taxon>Pterocarpus clade</taxon>
        <taxon>Stylosanthes</taxon>
    </lineage>
</organism>
<gene>
    <name evidence="1" type="ORF">PIB30_061340</name>
</gene>
<protein>
    <submittedName>
        <fullName evidence="1">Uncharacterized protein</fullName>
    </submittedName>
</protein>
<evidence type="ECO:0000313" key="2">
    <source>
        <dbReference type="Proteomes" id="UP001341840"/>
    </source>
</evidence>
<evidence type="ECO:0000313" key="1">
    <source>
        <dbReference type="EMBL" id="MED6210139.1"/>
    </source>
</evidence>